<proteinExistence type="predicted"/>
<comment type="caution">
    <text evidence="1">The sequence shown here is derived from an EMBL/GenBank/DDBJ whole genome shotgun (WGS) entry which is preliminary data.</text>
</comment>
<accession>A0A6G0Y2P6</accession>
<dbReference type="EMBL" id="VUJU01006550">
    <property type="protein sequence ID" value="KAF0748252.1"/>
    <property type="molecule type" value="Genomic_DNA"/>
</dbReference>
<organism evidence="1 2">
    <name type="scientific">Aphis craccivora</name>
    <name type="common">Cowpea aphid</name>
    <dbReference type="NCBI Taxonomy" id="307492"/>
    <lineage>
        <taxon>Eukaryota</taxon>
        <taxon>Metazoa</taxon>
        <taxon>Ecdysozoa</taxon>
        <taxon>Arthropoda</taxon>
        <taxon>Hexapoda</taxon>
        <taxon>Insecta</taxon>
        <taxon>Pterygota</taxon>
        <taxon>Neoptera</taxon>
        <taxon>Paraneoptera</taxon>
        <taxon>Hemiptera</taxon>
        <taxon>Sternorrhyncha</taxon>
        <taxon>Aphidomorpha</taxon>
        <taxon>Aphidoidea</taxon>
        <taxon>Aphididae</taxon>
        <taxon>Aphidini</taxon>
        <taxon>Aphis</taxon>
        <taxon>Aphis</taxon>
    </lineage>
</organism>
<name>A0A6G0Y2P6_APHCR</name>
<evidence type="ECO:0000313" key="2">
    <source>
        <dbReference type="Proteomes" id="UP000478052"/>
    </source>
</evidence>
<protein>
    <submittedName>
        <fullName evidence="1">Uncharacterized protein</fullName>
    </submittedName>
</protein>
<gene>
    <name evidence="1" type="ORF">FWK35_00009560</name>
</gene>
<reference evidence="1 2" key="1">
    <citation type="submission" date="2019-08" db="EMBL/GenBank/DDBJ databases">
        <title>Whole genome of Aphis craccivora.</title>
        <authorList>
            <person name="Voronova N.V."/>
            <person name="Shulinski R.S."/>
            <person name="Bandarenka Y.V."/>
            <person name="Zhorov D.G."/>
            <person name="Warner D."/>
        </authorList>
    </citation>
    <scope>NUCLEOTIDE SEQUENCE [LARGE SCALE GENOMIC DNA]</scope>
    <source>
        <strain evidence="1">180601</strain>
        <tissue evidence="1">Whole Body</tissue>
    </source>
</reference>
<evidence type="ECO:0000313" key="1">
    <source>
        <dbReference type="EMBL" id="KAF0748252.1"/>
    </source>
</evidence>
<dbReference type="Proteomes" id="UP000478052">
    <property type="component" value="Unassembled WGS sequence"/>
</dbReference>
<keyword evidence="2" id="KW-1185">Reference proteome</keyword>
<dbReference type="AlphaFoldDB" id="A0A6G0Y2P6"/>
<sequence length="177" mass="21012">MSYGTILLYRPTLFLQFFFYEKRFLSYDVHMTFLSYERVSATNRLLRSTNRKYPSICYATPPQVDIGLKYILGIRVPTIFTIHNIKNRVLNLNPMIAKLMENLWSMNNSKKKYLSFGRILILHKNSRFSLICFGFSRISNDLLNAPTRFTFEPEKLLELKIEAFFRHVLVYTDKKNT</sequence>